<feature type="domain" description="LRAT" evidence="1">
    <location>
        <begin position="1"/>
        <end position="113"/>
    </location>
</feature>
<dbReference type="PANTHER" id="PTHR46137">
    <property type="entry name" value="OS05G0310600 PROTEIN"/>
    <property type="match status" value="1"/>
</dbReference>
<accession>A0AAP0S983</accession>
<gene>
    <name evidence="2" type="ORF">L1049_021200</name>
</gene>
<dbReference type="PROSITE" id="PS51934">
    <property type="entry name" value="LRAT"/>
    <property type="match status" value="1"/>
</dbReference>
<dbReference type="EMBL" id="JBBPBK010000001">
    <property type="protein sequence ID" value="KAK9293211.1"/>
    <property type="molecule type" value="Genomic_DNA"/>
</dbReference>
<evidence type="ECO:0000259" key="1">
    <source>
        <dbReference type="PROSITE" id="PS51934"/>
    </source>
</evidence>
<evidence type="ECO:0000313" key="3">
    <source>
        <dbReference type="Proteomes" id="UP001415857"/>
    </source>
</evidence>
<comment type="caution">
    <text evidence="2">The sequence shown here is derived from an EMBL/GenBank/DDBJ whole genome shotgun (WGS) entry which is preliminary data.</text>
</comment>
<sequence length="135" mass="15062">MAGIYVGEGMVIHFLGAGKEFKPSSSTTCEKCGYNSEKDIGVVKTCLNCFLCGHGFYICDYNHSSQVAKPPNEVVETANVLFKNNKFGEYSLTNNNCEHFAVYCKTGKALSMQIVFGGVMDRFAPWIIRRSWLHN</sequence>
<dbReference type="AlphaFoldDB" id="A0AAP0S983"/>
<protein>
    <recommendedName>
        <fullName evidence="1">LRAT domain-containing protein</fullName>
    </recommendedName>
</protein>
<dbReference type="Proteomes" id="UP001415857">
    <property type="component" value="Unassembled WGS sequence"/>
</dbReference>
<organism evidence="2 3">
    <name type="scientific">Liquidambar formosana</name>
    <name type="common">Formosan gum</name>
    <dbReference type="NCBI Taxonomy" id="63359"/>
    <lineage>
        <taxon>Eukaryota</taxon>
        <taxon>Viridiplantae</taxon>
        <taxon>Streptophyta</taxon>
        <taxon>Embryophyta</taxon>
        <taxon>Tracheophyta</taxon>
        <taxon>Spermatophyta</taxon>
        <taxon>Magnoliopsida</taxon>
        <taxon>eudicotyledons</taxon>
        <taxon>Gunneridae</taxon>
        <taxon>Pentapetalae</taxon>
        <taxon>Saxifragales</taxon>
        <taxon>Altingiaceae</taxon>
        <taxon>Liquidambar</taxon>
    </lineage>
</organism>
<dbReference type="InterPro" id="IPR007053">
    <property type="entry name" value="LRAT_dom"/>
</dbReference>
<name>A0AAP0S983_LIQFO</name>
<dbReference type="Gene3D" id="3.90.1720.10">
    <property type="entry name" value="endopeptidase domain like (from Nostoc punctiforme)"/>
    <property type="match status" value="1"/>
</dbReference>
<dbReference type="Pfam" id="PF04970">
    <property type="entry name" value="LRAT"/>
    <property type="match status" value="1"/>
</dbReference>
<proteinExistence type="predicted"/>
<keyword evidence="3" id="KW-1185">Reference proteome</keyword>
<evidence type="ECO:0000313" key="2">
    <source>
        <dbReference type="EMBL" id="KAK9293211.1"/>
    </source>
</evidence>
<dbReference type="PANTHER" id="PTHR46137:SF1">
    <property type="entry name" value="LRAT DOMAIN-CONTAINING PROTEIN"/>
    <property type="match status" value="1"/>
</dbReference>
<reference evidence="2 3" key="1">
    <citation type="journal article" date="2024" name="Plant J.">
        <title>Genome sequences and population genomics reveal climatic adaptation and genomic divergence between two closely related sweetgum species.</title>
        <authorList>
            <person name="Xu W.Q."/>
            <person name="Ren C.Q."/>
            <person name="Zhang X.Y."/>
            <person name="Comes H.P."/>
            <person name="Liu X.H."/>
            <person name="Li Y.G."/>
            <person name="Kettle C.J."/>
            <person name="Jalonen R."/>
            <person name="Gaisberger H."/>
            <person name="Ma Y.Z."/>
            <person name="Qiu Y.X."/>
        </authorList>
    </citation>
    <scope>NUCLEOTIDE SEQUENCE [LARGE SCALE GENOMIC DNA]</scope>
    <source>
        <strain evidence="2">Hangzhou</strain>
    </source>
</reference>